<dbReference type="PIRSF" id="PIRSF005956">
    <property type="entry name" value="BtpA"/>
    <property type="match status" value="1"/>
</dbReference>
<dbReference type="EnsemblMetazoa" id="SCAU012739-RB">
    <property type="protein sequence ID" value="SCAU012739-PB"/>
    <property type="gene ID" value="SCAU012739"/>
</dbReference>
<dbReference type="VEuPathDB" id="VectorBase:SCAU012739"/>
<dbReference type="InterPro" id="IPR005137">
    <property type="entry name" value="BtpA"/>
</dbReference>
<evidence type="ECO:0008006" key="4">
    <source>
        <dbReference type="Google" id="ProtNLM"/>
    </source>
</evidence>
<dbReference type="PANTHER" id="PTHR21381:SF3">
    <property type="entry name" value="SGC REGION PROTEIN SGCQ-RELATED"/>
    <property type="match status" value="1"/>
</dbReference>
<organism evidence="2 3">
    <name type="scientific">Stomoxys calcitrans</name>
    <name type="common">Stable fly</name>
    <name type="synonym">Conops calcitrans</name>
    <dbReference type="NCBI Taxonomy" id="35570"/>
    <lineage>
        <taxon>Eukaryota</taxon>
        <taxon>Metazoa</taxon>
        <taxon>Ecdysozoa</taxon>
        <taxon>Arthropoda</taxon>
        <taxon>Hexapoda</taxon>
        <taxon>Insecta</taxon>
        <taxon>Pterygota</taxon>
        <taxon>Neoptera</taxon>
        <taxon>Endopterygota</taxon>
        <taxon>Diptera</taxon>
        <taxon>Brachycera</taxon>
        <taxon>Muscomorpha</taxon>
        <taxon>Muscoidea</taxon>
        <taxon>Muscidae</taxon>
        <taxon>Stomoxys</taxon>
    </lineage>
</organism>
<keyword evidence="3" id="KW-1185">Reference proteome</keyword>
<reference evidence="2" key="1">
    <citation type="submission" date="2020-05" db="UniProtKB">
        <authorList>
            <consortium name="EnsemblMetazoa"/>
        </authorList>
    </citation>
    <scope>IDENTIFICATION</scope>
    <source>
        <strain evidence="2">USDA</strain>
    </source>
</reference>
<gene>
    <name evidence="2" type="primary">106087343</name>
</gene>
<name>A0A1I8Q0M0_STOCA</name>
<dbReference type="InterPro" id="IPR011060">
    <property type="entry name" value="RibuloseP-bd_barrel"/>
</dbReference>
<evidence type="ECO:0000313" key="2">
    <source>
        <dbReference type="EnsemblMetazoa" id="SCAU012739-PB"/>
    </source>
</evidence>
<dbReference type="STRING" id="35570.A0A1I8Q0M0"/>
<protein>
    <recommendedName>
        <fullName evidence="4">BtpA domain containing protein</fullName>
    </recommendedName>
</protein>
<dbReference type="Pfam" id="PF03437">
    <property type="entry name" value="BtpA"/>
    <property type="match status" value="1"/>
</dbReference>
<dbReference type="OrthoDB" id="10045006at2759"/>
<dbReference type="NCBIfam" id="TIGR00259">
    <property type="entry name" value="thylakoid_BtpA"/>
    <property type="match status" value="1"/>
</dbReference>
<accession>A0A1I8Q0M0</accession>
<sequence length="276" mass="30896">MQRFSRIFKNSQCNIIGMIHVDALPGTPLYKGNWLETIEKAKHEASIYQKYELDSILLENMHDIPYVQHQHLGPETVACMARISQEVRSALTSRSKIPLGVQILACGNRQALAVAKACQLDYIRAEGFVFGHVADEGYTDACAGEILRYRQQIDASDILIFTDLKKKHSSHAITQDVSLLETAKAAEFFLTDGIVITGNSTGDAAKPQDFKDLINKVKVPLLVGSGVTKDNIDNYSKFINAAIIGSHFKKQGLWSNDLCEKTIEEFMSKVRHIRKW</sequence>
<comment type="similarity">
    <text evidence="1">Belongs to the BtpA family.</text>
</comment>
<dbReference type="Proteomes" id="UP000095300">
    <property type="component" value="Unassembled WGS sequence"/>
</dbReference>
<dbReference type="AlphaFoldDB" id="A0A1I8Q0M0"/>
<dbReference type="SUPFAM" id="SSF51366">
    <property type="entry name" value="Ribulose-phoshate binding barrel"/>
    <property type="match status" value="1"/>
</dbReference>
<evidence type="ECO:0000256" key="1">
    <source>
        <dbReference type="ARBA" id="ARBA00006007"/>
    </source>
</evidence>
<evidence type="ECO:0000313" key="3">
    <source>
        <dbReference type="Proteomes" id="UP000095300"/>
    </source>
</evidence>
<dbReference type="PANTHER" id="PTHR21381">
    <property type="entry name" value="ZGC:162297"/>
    <property type="match status" value="1"/>
</dbReference>
<dbReference type="KEGG" id="scac:106087343"/>
<proteinExistence type="inferred from homology"/>